<keyword evidence="2" id="KW-0408">Iron</keyword>
<dbReference type="InterPro" id="IPR012093">
    <property type="entry name" value="Pirin"/>
</dbReference>
<comment type="cofactor">
    <cofactor evidence="2">
        <name>Fe cation</name>
        <dbReference type="ChEBI" id="CHEBI:24875"/>
    </cofactor>
    <text evidence="2">Binds 1 Fe cation per subunit.</text>
</comment>
<evidence type="ECO:0000256" key="1">
    <source>
        <dbReference type="ARBA" id="ARBA00008416"/>
    </source>
</evidence>
<dbReference type="Gene3D" id="2.60.120.10">
    <property type="entry name" value="Jelly Rolls"/>
    <property type="match status" value="2"/>
</dbReference>
<evidence type="ECO:0008006" key="8">
    <source>
        <dbReference type="Google" id="ProtNLM"/>
    </source>
</evidence>
<dbReference type="InterPro" id="IPR011051">
    <property type="entry name" value="RmlC_Cupin_sf"/>
</dbReference>
<comment type="caution">
    <text evidence="6">The sequence shown here is derived from an EMBL/GenBank/DDBJ whole genome shotgun (WGS) entry which is preliminary data.</text>
</comment>
<feature type="binding site" evidence="2">
    <location>
        <position position="108"/>
    </location>
    <ligand>
        <name>Fe cation</name>
        <dbReference type="ChEBI" id="CHEBI:24875"/>
    </ligand>
</feature>
<gene>
    <name evidence="6" type="ORF">Ciccas_002439</name>
</gene>
<accession>A0ABD2QH78</accession>
<reference evidence="6 7" key="1">
    <citation type="submission" date="2024-11" db="EMBL/GenBank/DDBJ databases">
        <title>Adaptive evolution of stress response genes in parasites aligns with host niche diversity.</title>
        <authorList>
            <person name="Hahn C."/>
            <person name="Resl P."/>
        </authorList>
    </citation>
    <scope>NUCLEOTIDE SEQUENCE [LARGE SCALE GENOMIC DNA]</scope>
    <source>
        <strain evidence="6">EGGRZ-B1_66</strain>
        <tissue evidence="6">Body</tissue>
    </source>
</reference>
<proteinExistence type="inferred from homology"/>
<evidence type="ECO:0000313" key="7">
    <source>
        <dbReference type="Proteomes" id="UP001626550"/>
    </source>
</evidence>
<evidence type="ECO:0000259" key="4">
    <source>
        <dbReference type="Pfam" id="PF02678"/>
    </source>
</evidence>
<feature type="binding site" evidence="2">
    <location>
        <position position="60"/>
    </location>
    <ligand>
        <name>Fe cation</name>
        <dbReference type="ChEBI" id="CHEBI:24875"/>
    </ligand>
</feature>
<sequence>MNPLRELEEVHDVVPSEADIELPSTSIIENDRLNYDPFILAEHIGPISFNAGEAFGAIDHPHCGLQVILYMIDGTVIHDDSFSSRHPIEVSAGSLLYLRSGSGIVHYEMPPQLADDSETNLECFQFWVNSPKEEKDATPLLHYFQPDEIPIVRSEDNLAEIKVIAGSVYGVSGILEINPQIIFLDITLKKSYTSSINLHIFDDCIETALVYAFSPFKELHKAPIVAVCDKPLSIGQVGVFKDVGTNIKFTILRDLPYCRLLLFGGKRISEQVVAEGPFATCKRAEIETAYIDFKEGKFGSLIGSKERKERNDAAMKRYFERIRKNE</sequence>
<comment type="similarity">
    <text evidence="1 3">Belongs to the pirin family.</text>
</comment>
<keyword evidence="2" id="KW-0479">Metal-binding</keyword>
<dbReference type="EMBL" id="JBJKFK010000192">
    <property type="protein sequence ID" value="KAL3318903.1"/>
    <property type="molecule type" value="Genomic_DNA"/>
</dbReference>
<feature type="binding site" evidence="2">
    <location>
        <position position="62"/>
    </location>
    <ligand>
        <name>Fe cation</name>
        <dbReference type="ChEBI" id="CHEBI:24875"/>
    </ligand>
</feature>
<protein>
    <recommendedName>
        <fullName evidence="8">Pirin</fullName>
    </recommendedName>
</protein>
<feature type="binding site" evidence="2">
    <location>
        <position position="106"/>
    </location>
    <ligand>
        <name>Fe cation</name>
        <dbReference type="ChEBI" id="CHEBI:24875"/>
    </ligand>
</feature>
<name>A0ABD2QH78_9PLAT</name>
<dbReference type="SUPFAM" id="SSF51182">
    <property type="entry name" value="RmlC-like cupins"/>
    <property type="match status" value="1"/>
</dbReference>
<dbReference type="Proteomes" id="UP001626550">
    <property type="component" value="Unassembled WGS sequence"/>
</dbReference>
<dbReference type="PIRSF" id="PIRSF006232">
    <property type="entry name" value="Pirin"/>
    <property type="match status" value="1"/>
</dbReference>
<feature type="domain" description="Pirin N-terminal" evidence="4">
    <location>
        <begin position="32"/>
        <end position="128"/>
    </location>
</feature>
<dbReference type="InterPro" id="IPR003829">
    <property type="entry name" value="Pirin_N_dom"/>
</dbReference>
<feature type="domain" description="Pirin C-terminal" evidence="5">
    <location>
        <begin position="231"/>
        <end position="299"/>
    </location>
</feature>
<dbReference type="Pfam" id="PF05726">
    <property type="entry name" value="Pirin_C"/>
    <property type="match status" value="1"/>
</dbReference>
<evidence type="ECO:0000256" key="2">
    <source>
        <dbReference type="PIRSR" id="PIRSR006232-1"/>
    </source>
</evidence>
<dbReference type="PANTHER" id="PTHR13903">
    <property type="entry name" value="PIRIN-RELATED"/>
    <property type="match status" value="1"/>
</dbReference>
<dbReference type="PANTHER" id="PTHR13903:SF31">
    <property type="entry name" value="CUPIN-DOMAIN CONTAINING PROTEIN"/>
    <property type="match status" value="1"/>
</dbReference>
<dbReference type="InterPro" id="IPR008778">
    <property type="entry name" value="Pirin_C_dom"/>
</dbReference>
<keyword evidence="7" id="KW-1185">Reference proteome</keyword>
<evidence type="ECO:0000313" key="6">
    <source>
        <dbReference type="EMBL" id="KAL3318903.1"/>
    </source>
</evidence>
<dbReference type="AlphaFoldDB" id="A0ABD2QH78"/>
<dbReference type="Pfam" id="PF02678">
    <property type="entry name" value="Pirin"/>
    <property type="match status" value="1"/>
</dbReference>
<organism evidence="6 7">
    <name type="scientific">Cichlidogyrus casuarinus</name>
    <dbReference type="NCBI Taxonomy" id="1844966"/>
    <lineage>
        <taxon>Eukaryota</taxon>
        <taxon>Metazoa</taxon>
        <taxon>Spiralia</taxon>
        <taxon>Lophotrochozoa</taxon>
        <taxon>Platyhelminthes</taxon>
        <taxon>Monogenea</taxon>
        <taxon>Monopisthocotylea</taxon>
        <taxon>Dactylogyridea</taxon>
        <taxon>Ancyrocephalidae</taxon>
        <taxon>Cichlidogyrus</taxon>
    </lineage>
</organism>
<dbReference type="InterPro" id="IPR014710">
    <property type="entry name" value="RmlC-like_jellyroll"/>
</dbReference>
<evidence type="ECO:0000256" key="3">
    <source>
        <dbReference type="RuleBase" id="RU003457"/>
    </source>
</evidence>
<evidence type="ECO:0000259" key="5">
    <source>
        <dbReference type="Pfam" id="PF05726"/>
    </source>
</evidence>